<dbReference type="OrthoDB" id="2390578at2759"/>
<evidence type="ECO:0000256" key="2">
    <source>
        <dbReference type="ARBA" id="ARBA00022614"/>
    </source>
</evidence>
<gene>
    <name evidence="5" type="ORF">FWILDA_LOCUS2576</name>
</gene>
<evidence type="ECO:0000313" key="5">
    <source>
        <dbReference type="EMBL" id="CAI2166444.1"/>
    </source>
</evidence>
<accession>A0A9W4SFA4</accession>
<dbReference type="Gene3D" id="3.80.10.10">
    <property type="entry name" value="Ribonuclease Inhibitor"/>
    <property type="match status" value="1"/>
</dbReference>
<evidence type="ECO:0000256" key="3">
    <source>
        <dbReference type="ARBA" id="ARBA00022737"/>
    </source>
</evidence>
<name>A0A9W4SFA4_9GLOM</name>
<dbReference type="GO" id="GO:0005829">
    <property type="term" value="C:cytosol"/>
    <property type="evidence" value="ECO:0007669"/>
    <property type="project" value="TreeGrafter"/>
</dbReference>
<feature type="region of interest" description="Disordered" evidence="4">
    <location>
        <begin position="316"/>
        <end position="355"/>
    </location>
</feature>
<evidence type="ECO:0000313" key="6">
    <source>
        <dbReference type="Proteomes" id="UP001153678"/>
    </source>
</evidence>
<dbReference type="InterPro" id="IPR032675">
    <property type="entry name" value="LRR_dom_sf"/>
</dbReference>
<protein>
    <submittedName>
        <fullName evidence="5">7496_t:CDS:1</fullName>
    </submittedName>
</protein>
<dbReference type="Proteomes" id="UP001153678">
    <property type="component" value="Unassembled WGS sequence"/>
</dbReference>
<dbReference type="InterPro" id="IPR027038">
    <property type="entry name" value="RanGap"/>
</dbReference>
<dbReference type="EMBL" id="CAMKVN010000305">
    <property type="protein sequence ID" value="CAI2166444.1"/>
    <property type="molecule type" value="Genomic_DNA"/>
</dbReference>
<reference evidence="5" key="1">
    <citation type="submission" date="2022-08" db="EMBL/GenBank/DDBJ databases">
        <authorList>
            <person name="Kallberg Y."/>
            <person name="Tangrot J."/>
            <person name="Rosling A."/>
        </authorList>
    </citation>
    <scope>NUCLEOTIDE SEQUENCE</scope>
    <source>
        <strain evidence="5">Wild A</strain>
    </source>
</reference>
<dbReference type="Pfam" id="PF00560">
    <property type="entry name" value="LRR_1"/>
    <property type="match status" value="1"/>
</dbReference>
<dbReference type="InterPro" id="IPR001611">
    <property type="entry name" value="Leu-rich_rpt"/>
</dbReference>
<dbReference type="GO" id="GO:0006913">
    <property type="term" value="P:nucleocytoplasmic transport"/>
    <property type="evidence" value="ECO:0007669"/>
    <property type="project" value="TreeGrafter"/>
</dbReference>
<feature type="compositionally biased region" description="Acidic residues" evidence="4">
    <location>
        <begin position="319"/>
        <end position="335"/>
    </location>
</feature>
<keyword evidence="1" id="KW-0343">GTPase activation</keyword>
<dbReference type="PANTHER" id="PTHR24113">
    <property type="entry name" value="RAN GTPASE-ACTIVATING PROTEIN 1"/>
    <property type="match status" value="1"/>
</dbReference>
<dbReference type="AlphaFoldDB" id="A0A9W4SFA4"/>
<keyword evidence="6" id="KW-1185">Reference proteome</keyword>
<dbReference type="GO" id="GO:0048471">
    <property type="term" value="C:perinuclear region of cytoplasm"/>
    <property type="evidence" value="ECO:0007669"/>
    <property type="project" value="TreeGrafter"/>
</dbReference>
<keyword evidence="3" id="KW-0677">Repeat</keyword>
<keyword evidence="2" id="KW-0433">Leucine-rich repeat</keyword>
<dbReference type="GO" id="GO:0031267">
    <property type="term" value="F:small GTPase binding"/>
    <property type="evidence" value="ECO:0007669"/>
    <property type="project" value="TreeGrafter"/>
</dbReference>
<evidence type="ECO:0000256" key="4">
    <source>
        <dbReference type="SAM" id="MobiDB-lite"/>
    </source>
</evidence>
<organism evidence="5 6">
    <name type="scientific">Funneliformis geosporum</name>
    <dbReference type="NCBI Taxonomy" id="1117311"/>
    <lineage>
        <taxon>Eukaryota</taxon>
        <taxon>Fungi</taxon>
        <taxon>Fungi incertae sedis</taxon>
        <taxon>Mucoromycota</taxon>
        <taxon>Glomeromycotina</taxon>
        <taxon>Glomeromycetes</taxon>
        <taxon>Glomerales</taxon>
        <taxon>Glomeraceae</taxon>
        <taxon>Funneliformis</taxon>
    </lineage>
</organism>
<dbReference type="SUPFAM" id="SSF52047">
    <property type="entry name" value="RNI-like"/>
    <property type="match status" value="1"/>
</dbReference>
<evidence type="ECO:0000256" key="1">
    <source>
        <dbReference type="ARBA" id="ARBA00022468"/>
    </source>
</evidence>
<dbReference type="PANTHER" id="PTHR24113:SF12">
    <property type="entry name" value="RAN GTPASE-ACTIVATING PROTEIN 1"/>
    <property type="match status" value="1"/>
</dbReference>
<comment type="caution">
    <text evidence="5">The sequence shown here is derived from an EMBL/GenBank/DDBJ whole genome shotgun (WGS) entry which is preliminary data.</text>
</comment>
<sequence length="368" mass="41216">MNGSPPLDEIIDNISRLLELEEIDLSLRNLSYDDIVRITDILRTKENLQKLNLCCVFTTKNHDEIVSAVKKIFSVIEDKPISELNISNNALAPGAIKEMKKFLTQNVNLQSIIVDDTGLGKLGGEILFESILNSKSQSSFLKTLSARANVLGSSRTTPLLGKIFIKHNTTLTKVCLSRNNLNFKHFPQLLKGLKSCRGLEFLDLEDNNLSGDLASQFGSYMNKWSNLKHMNVSSCFFTSIQVNFVLNALSKKSNTKLEFLGLQYNYIDDDGYLSLADTIRKCLKDLTRLELNGNMIMKQPKCYDKLKKSLKSIGHPDALDDLNDMQNESDDESSDDGSPSDGSSSDDESKKRKLDCLGVEKLESKKKK</sequence>
<proteinExistence type="predicted"/>
<dbReference type="GO" id="GO:0005096">
    <property type="term" value="F:GTPase activator activity"/>
    <property type="evidence" value="ECO:0007669"/>
    <property type="project" value="UniProtKB-KW"/>
</dbReference>
<dbReference type="GO" id="GO:0005634">
    <property type="term" value="C:nucleus"/>
    <property type="evidence" value="ECO:0007669"/>
    <property type="project" value="TreeGrafter"/>
</dbReference>